<dbReference type="InterPro" id="IPR016088">
    <property type="entry name" value="Chalcone_isomerase_3-sand"/>
</dbReference>
<accession>A0A840RZS9</accession>
<dbReference type="GO" id="GO:0016872">
    <property type="term" value="F:intramolecular lyase activity"/>
    <property type="evidence" value="ECO:0007669"/>
    <property type="project" value="InterPro"/>
</dbReference>
<dbReference type="Proteomes" id="UP000554837">
    <property type="component" value="Unassembled WGS sequence"/>
</dbReference>
<keyword evidence="4" id="KW-1185">Reference proteome</keyword>
<feature type="domain" description="Chalcone isomerase" evidence="2">
    <location>
        <begin position="31"/>
        <end position="195"/>
    </location>
</feature>
<proteinExistence type="predicted"/>
<dbReference type="Gene3D" id="3.50.70.10">
    <property type="match status" value="1"/>
</dbReference>
<protein>
    <recommendedName>
        <fullName evidence="2">Chalcone isomerase domain-containing protein</fullName>
    </recommendedName>
</protein>
<dbReference type="InterPro" id="IPR036298">
    <property type="entry name" value="Chalcone_isomerase_sf"/>
</dbReference>
<keyword evidence="1" id="KW-0732">Signal</keyword>
<feature type="signal peptide" evidence="1">
    <location>
        <begin position="1"/>
        <end position="24"/>
    </location>
</feature>
<organism evidence="3 4">
    <name type="scientific">Inhella inkyongensis</name>
    <dbReference type="NCBI Taxonomy" id="392593"/>
    <lineage>
        <taxon>Bacteria</taxon>
        <taxon>Pseudomonadati</taxon>
        <taxon>Pseudomonadota</taxon>
        <taxon>Betaproteobacteria</taxon>
        <taxon>Burkholderiales</taxon>
        <taxon>Sphaerotilaceae</taxon>
        <taxon>Inhella</taxon>
    </lineage>
</organism>
<sequence length="202" mass="20835">MRSLISSLGLGLALMGLPAAPVWAQSAPAIAVAGVDFPTTAAVGSQALILNGAGVSSILSSRATVVGLYLSNKTAQVDAALSMAGAKRLQVVALRTLSARDLSNALLDRIRSNAAPGEVEANVLQIAAVGGVFGTRKSLSKGDVLHIDYLPALKATEFRINGERVAEPIAGEKFYPLMMKVWVGPKVRASTRDALMGGAPSE</sequence>
<evidence type="ECO:0000259" key="2">
    <source>
        <dbReference type="Pfam" id="PF16036"/>
    </source>
</evidence>
<comment type="caution">
    <text evidence="3">The sequence shown here is derived from an EMBL/GenBank/DDBJ whole genome shotgun (WGS) entry which is preliminary data.</text>
</comment>
<dbReference type="Pfam" id="PF16036">
    <property type="entry name" value="Chalcone_3"/>
    <property type="match status" value="1"/>
</dbReference>
<gene>
    <name evidence="3" type="ORF">HNQ51_000798</name>
</gene>
<dbReference type="EMBL" id="JACHHO010000001">
    <property type="protein sequence ID" value="MBB5203505.1"/>
    <property type="molecule type" value="Genomic_DNA"/>
</dbReference>
<reference evidence="3 4" key="1">
    <citation type="submission" date="2020-08" db="EMBL/GenBank/DDBJ databases">
        <title>Genomic Encyclopedia of Type Strains, Phase IV (KMG-IV): sequencing the most valuable type-strain genomes for metagenomic binning, comparative biology and taxonomic classification.</title>
        <authorList>
            <person name="Goeker M."/>
        </authorList>
    </citation>
    <scope>NUCLEOTIDE SEQUENCE [LARGE SCALE GENOMIC DNA]</scope>
    <source>
        <strain evidence="3 4">DSM 23958</strain>
    </source>
</reference>
<evidence type="ECO:0000256" key="1">
    <source>
        <dbReference type="SAM" id="SignalP"/>
    </source>
</evidence>
<dbReference type="SUPFAM" id="SSF54626">
    <property type="entry name" value="Chalcone isomerase"/>
    <property type="match status" value="1"/>
</dbReference>
<feature type="chain" id="PRO_5032795757" description="Chalcone isomerase domain-containing protein" evidence="1">
    <location>
        <begin position="25"/>
        <end position="202"/>
    </location>
</feature>
<evidence type="ECO:0000313" key="3">
    <source>
        <dbReference type="EMBL" id="MBB5203505.1"/>
    </source>
</evidence>
<dbReference type="InterPro" id="IPR016087">
    <property type="entry name" value="Chalcone_isomerase"/>
</dbReference>
<evidence type="ECO:0000313" key="4">
    <source>
        <dbReference type="Proteomes" id="UP000554837"/>
    </source>
</evidence>
<dbReference type="AlphaFoldDB" id="A0A840RZS9"/>
<name>A0A840RZS9_9BURK</name>
<dbReference type="RefSeq" id="WP_175423676.1">
    <property type="nucleotide sequence ID" value="NZ_CP040709.1"/>
</dbReference>